<dbReference type="Pfam" id="PF18915">
    <property type="entry name" value="DUF5667"/>
    <property type="match status" value="1"/>
</dbReference>
<organism evidence="3 4">
    <name type="scientific">Candidatus Niyogibacteria bacterium CG10_big_fil_rev_8_21_14_0_10_46_36</name>
    <dbReference type="NCBI Taxonomy" id="1974726"/>
    <lineage>
        <taxon>Bacteria</taxon>
        <taxon>Candidatus Niyogiibacteriota</taxon>
    </lineage>
</organism>
<sequence length="377" mass="42438">MKNMRYVYGICAGCLCAVIAYAQFSVLPSAGMTAKNPLYIFERMGESIGTIFTFGREAKITRFIILAEERLSEASVLAGERHQKTEDTIAAFDSYVQKAETEVDREHTAMARVALLESVAKHFVVFEEVLDTVSEEMRVSIEMSFEEDRKRQKRLLFETADADALIASELGFASIRERLARLKIEVERGRQYETAIITGHIKDLFAVLASAALHEESPSKEFLVLLSNDITRALESFDEIQRSPKYPSGEVGGTIHALKEQLIGVQISLSRNMIPIDPEFVLDVLFAGAESRIAAFDRLGEGQEEIARMMLSEYEEYLVFADEVETRTGRFILDREQNITIANEIQQRISAFNAQIAVKRGVFPGDIESNIDRIISR</sequence>
<gene>
    <name evidence="3" type="ORF">COU47_02845</name>
</gene>
<evidence type="ECO:0000256" key="1">
    <source>
        <dbReference type="SAM" id="SignalP"/>
    </source>
</evidence>
<name>A0A2H0TD44_9BACT</name>
<keyword evidence="1" id="KW-0732">Signal</keyword>
<feature type="signal peptide" evidence="1">
    <location>
        <begin position="1"/>
        <end position="22"/>
    </location>
</feature>
<accession>A0A2H0TD44</accession>
<dbReference type="InterPro" id="IPR043725">
    <property type="entry name" value="DUF5667"/>
</dbReference>
<dbReference type="Proteomes" id="UP000231503">
    <property type="component" value="Unassembled WGS sequence"/>
</dbReference>
<evidence type="ECO:0000313" key="4">
    <source>
        <dbReference type="Proteomes" id="UP000231503"/>
    </source>
</evidence>
<proteinExistence type="predicted"/>
<evidence type="ECO:0000313" key="3">
    <source>
        <dbReference type="EMBL" id="PIR69488.1"/>
    </source>
</evidence>
<dbReference type="AlphaFoldDB" id="A0A2H0TD44"/>
<reference evidence="4" key="1">
    <citation type="submission" date="2017-09" db="EMBL/GenBank/DDBJ databases">
        <title>Depth-based differentiation of microbial function through sediment-hosted aquifers and enrichment of novel symbionts in the deep terrestrial subsurface.</title>
        <authorList>
            <person name="Probst A.J."/>
            <person name="Ladd B."/>
            <person name="Jarett J.K."/>
            <person name="Geller-Mcgrath D.E."/>
            <person name="Sieber C.M.K."/>
            <person name="Emerson J.B."/>
            <person name="Anantharaman K."/>
            <person name="Thomas B.C."/>
            <person name="Malmstrom R."/>
            <person name="Stieglmeier M."/>
            <person name="Klingl A."/>
            <person name="Woyke T."/>
            <person name="Ryan C.M."/>
            <person name="Banfield J.F."/>
        </authorList>
    </citation>
    <scope>NUCLEOTIDE SEQUENCE [LARGE SCALE GENOMIC DNA]</scope>
</reference>
<dbReference type="EMBL" id="PFCO01000006">
    <property type="protein sequence ID" value="PIR69488.1"/>
    <property type="molecule type" value="Genomic_DNA"/>
</dbReference>
<feature type="chain" id="PRO_5013776079" description="DUF5667 domain-containing protein" evidence="1">
    <location>
        <begin position="23"/>
        <end position="377"/>
    </location>
</feature>
<protein>
    <recommendedName>
        <fullName evidence="2">DUF5667 domain-containing protein</fullName>
    </recommendedName>
</protein>
<feature type="domain" description="DUF5667" evidence="2">
    <location>
        <begin position="32"/>
        <end position="136"/>
    </location>
</feature>
<comment type="caution">
    <text evidence="3">The sequence shown here is derived from an EMBL/GenBank/DDBJ whole genome shotgun (WGS) entry which is preliminary data.</text>
</comment>
<evidence type="ECO:0000259" key="2">
    <source>
        <dbReference type="Pfam" id="PF18915"/>
    </source>
</evidence>